<dbReference type="SUPFAM" id="SSF53383">
    <property type="entry name" value="PLP-dependent transferases"/>
    <property type="match status" value="1"/>
</dbReference>
<dbReference type="EMBL" id="JBBBZM010000195">
    <property type="protein sequence ID" value="KAL0631991.1"/>
    <property type="molecule type" value="Genomic_DNA"/>
</dbReference>
<dbReference type="InterPro" id="IPR015421">
    <property type="entry name" value="PyrdxlP-dep_Trfase_major"/>
</dbReference>
<sequence length="1027" mass="115540">MSKITPAGPDQRVGVNAVHEELCGWFLGPRAENAGVFKKLVLQSIDKHVERRRDYQPNDPDFIPPSIIDSEPYKGSIAKLENALCYLDGGLSEGTVPFWSGRYNAHMTNDTTMSGMLGYWSTMLSNPNNVAMEASPFTGTVEKYAGLQLANLLGFNIGNDPRRHAEPMSWGHITSDGSVANLEALWAARNLKYYPLSLRNALVAGCFPPTVANTFTVTTCQQKKIKFMDLSTWEMLNLEVETILEIPTRLKVQYNITPHFLTQTLRKYSAQTVGKDTIERQYFIVPPKCTVASTRHYSWPKSAAVLGIGEANMVNIPVDNQARVDMHELERELRKLKDGNQQAVYMVVVVAGSTEEGSVDPLGDVIALRALLQKELGLSFVIHVDAAWGGYFRTMIKPRIMHMPIRDPNVPGYTGILPLRDITKIHLAAIGQADSVTIDPHKAGYIPYPAGALCYRDERMKYLVTWDSPYINTQAGVEEIGSYGIEGSKAGAAAVATALSNYVIGMYDDGYGKLLGEASFACSMFSAYWATMYSENFVVVPFNMLPVESPDHIERYGTSITVQGQQKFITDYIIGKSDLELKHDPVAMELLRNIGSELIINAFACNFFLENNNVWNQDVEESNYLNTCIAQRLRVVPGDMPLINKTQLFITSTIFEEPQYTKCADTFKMRLGLNGAQDLFVLRNVVMSPFVTSAETPDESLLMDLMKVFKKVADEEAMVRRKCNAIDFKDTQEFIMQGIEELHLVYQHLLHKAGHREQIIIAVTIPALEMSKYRAARKASPQEVFFLYCKGKQSITTMLKEMKFKATFQLEDSSAPIEVLVTVNKIVKRRPINHKFLRKRIHMEYIPFYLYGNEKEMHIDHMLIEAPSVQLSADRITLTSSSAGEQAIRDNIENGLIAIVYSSDGNFVPPSNEIHLLPIFDREEHKSVDIYKDPNTEYFDDQTLKRMLQQPPLAKGEIMCMANVFTDNISPNQIPVPSPDIQPLKNRGPLKTEELKKDTPVHGMSNDFINMLRVDMGLKPQDTRFFA</sequence>
<comment type="cofactor">
    <cofactor evidence="1">
        <name>pyridoxal 5'-phosphate</name>
        <dbReference type="ChEBI" id="CHEBI:597326"/>
    </cofactor>
</comment>
<proteinExistence type="predicted"/>
<gene>
    <name evidence="4" type="ORF">Q9L58_009142</name>
</gene>
<keyword evidence="3" id="KW-0456">Lyase</keyword>
<reference evidence="4 5" key="1">
    <citation type="submission" date="2024-02" db="EMBL/GenBank/DDBJ databases">
        <title>Discinaceae phylogenomics.</title>
        <authorList>
            <person name="Dirks A.C."/>
            <person name="James T.Y."/>
        </authorList>
    </citation>
    <scope>NUCLEOTIDE SEQUENCE [LARGE SCALE GENOMIC DNA]</scope>
    <source>
        <strain evidence="4 5">ACD0624</strain>
    </source>
</reference>
<dbReference type="Gene3D" id="3.40.640.10">
    <property type="entry name" value="Type I PLP-dependent aspartate aminotransferase-like (Major domain)"/>
    <property type="match status" value="1"/>
</dbReference>
<evidence type="ECO:0000256" key="3">
    <source>
        <dbReference type="ARBA" id="ARBA00023239"/>
    </source>
</evidence>
<keyword evidence="5" id="KW-1185">Reference proteome</keyword>
<dbReference type="PANTHER" id="PTHR42735:SF4">
    <property type="entry name" value="PYRIDOXAL PHOSPHATE-DEPENDENT DECARBOXYLASE FAMILY PROTEIN"/>
    <property type="match status" value="1"/>
</dbReference>
<evidence type="ECO:0000313" key="5">
    <source>
        <dbReference type="Proteomes" id="UP001447188"/>
    </source>
</evidence>
<dbReference type="InterPro" id="IPR002129">
    <property type="entry name" value="PyrdxlP-dep_de-COase"/>
</dbReference>
<evidence type="ECO:0000313" key="4">
    <source>
        <dbReference type="EMBL" id="KAL0631991.1"/>
    </source>
</evidence>
<evidence type="ECO:0000256" key="2">
    <source>
        <dbReference type="ARBA" id="ARBA00022898"/>
    </source>
</evidence>
<dbReference type="InterPro" id="IPR050477">
    <property type="entry name" value="GrpII_AminoAcid_Decarb"/>
</dbReference>
<keyword evidence="2" id="KW-0663">Pyridoxal phosphate</keyword>
<protein>
    <submittedName>
        <fullName evidence="4">Uncharacterized protein</fullName>
    </submittedName>
</protein>
<dbReference type="InterPro" id="IPR015424">
    <property type="entry name" value="PyrdxlP-dep_Trfase"/>
</dbReference>
<comment type="caution">
    <text evidence="4">The sequence shown here is derived from an EMBL/GenBank/DDBJ whole genome shotgun (WGS) entry which is preliminary data.</text>
</comment>
<dbReference type="Proteomes" id="UP001447188">
    <property type="component" value="Unassembled WGS sequence"/>
</dbReference>
<accession>A0ABR3G8T3</accession>
<dbReference type="Pfam" id="PF00282">
    <property type="entry name" value="Pyridoxal_deC"/>
    <property type="match status" value="1"/>
</dbReference>
<dbReference type="PANTHER" id="PTHR42735">
    <property type="match status" value="1"/>
</dbReference>
<name>A0ABR3G8T3_9PEZI</name>
<evidence type="ECO:0000256" key="1">
    <source>
        <dbReference type="ARBA" id="ARBA00001933"/>
    </source>
</evidence>
<organism evidence="4 5">
    <name type="scientific">Discina gigas</name>
    <dbReference type="NCBI Taxonomy" id="1032678"/>
    <lineage>
        <taxon>Eukaryota</taxon>
        <taxon>Fungi</taxon>
        <taxon>Dikarya</taxon>
        <taxon>Ascomycota</taxon>
        <taxon>Pezizomycotina</taxon>
        <taxon>Pezizomycetes</taxon>
        <taxon>Pezizales</taxon>
        <taxon>Discinaceae</taxon>
        <taxon>Discina</taxon>
    </lineage>
</organism>